<dbReference type="AlphaFoldDB" id="A0A7R9MHR2"/>
<dbReference type="EMBL" id="CAJPVJ010017472">
    <property type="protein sequence ID" value="CAG2176623.1"/>
    <property type="molecule type" value="Genomic_DNA"/>
</dbReference>
<evidence type="ECO:0000256" key="1">
    <source>
        <dbReference type="SAM" id="SignalP"/>
    </source>
</evidence>
<evidence type="ECO:0000313" key="2">
    <source>
        <dbReference type="EMBL" id="CAD7659461.1"/>
    </source>
</evidence>
<keyword evidence="3" id="KW-1185">Reference proteome</keyword>
<dbReference type="PANTHER" id="PTHR33964:SF1">
    <property type="entry name" value="RE45066P"/>
    <property type="match status" value="1"/>
</dbReference>
<keyword evidence="1" id="KW-0732">Signal</keyword>
<organism evidence="2">
    <name type="scientific">Oppiella nova</name>
    <dbReference type="NCBI Taxonomy" id="334625"/>
    <lineage>
        <taxon>Eukaryota</taxon>
        <taxon>Metazoa</taxon>
        <taxon>Ecdysozoa</taxon>
        <taxon>Arthropoda</taxon>
        <taxon>Chelicerata</taxon>
        <taxon>Arachnida</taxon>
        <taxon>Acari</taxon>
        <taxon>Acariformes</taxon>
        <taxon>Sarcoptiformes</taxon>
        <taxon>Oribatida</taxon>
        <taxon>Brachypylina</taxon>
        <taxon>Oppioidea</taxon>
        <taxon>Oppiidae</taxon>
        <taxon>Oppiella</taxon>
    </lineage>
</organism>
<feature type="signal peptide" evidence="1">
    <location>
        <begin position="1"/>
        <end position="20"/>
    </location>
</feature>
<dbReference type="Proteomes" id="UP000728032">
    <property type="component" value="Unassembled WGS sequence"/>
</dbReference>
<sequence length="248" mass="28077">MNLAIVVLILCAYKLYMVNGQGKVSKECKSSSNADTCLMRLFMIGDPDYIWPEDMARMDKQCETYKVNEKCIRDYATKCYPTFLRQITNVFAYGAAKTNKVYCSSASRKEAYISIGKCGNKIKPQQDKCMKQLITAIQGIENYPDPKMRLPLSCWLVILNNFHKLKACLLGNVAREGAPLCTESVYKESVYLADGYATDILNLICSDYTEDSDKCAKLIIKTPKKLPHQKTPKSILPPFFNIMNSMPH</sequence>
<dbReference type="PANTHER" id="PTHR33964">
    <property type="entry name" value="RE45066P-RELATED"/>
    <property type="match status" value="1"/>
</dbReference>
<name>A0A7R9MHR2_9ACAR</name>
<evidence type="ECO:0000313" key="3">
    <source>
        <dbReference type="Proteomes" id="UP000728032"/>
    </source>
</evidence>
<dbReference type="OrthoDB" id="6504156at2759"/>
<accession>A0A7R9MHR2</accession>
<feature type="chain" id="PRO_5036211519" evidence="1">
    <location>
        <begin position="21"/>
        <end position="248"/>
    </location>
</feature>
<gene>
    <name evidence="2" type="ORF">ONB1V03_LOCUS16056</name>
</gene>
<protein>
    <submittedName>
        <fullName evidence="2">Uncharacterized protein</fullName>
    </submittedName>
</protein>
<proteinExistence type="predicted"/>
<reference evidence="2" key="1">
    <citation type="submission" date="2020-11" db="EMBL/GenBank/DDBJ databases">
        <authorList>
            <person name="Tran Van P."/>
        </authorList>
    </citation>
    <scope>NUCLEOTIDE SEQUENCE</scope>
</reference>
<dbReference type="EMBL" id="OC932297">
    <property type="protein sequence ID" value="CAD7659461.1"/>
    <property type="molecule type" value="Genomic_DNA"/>
</dbReference>